<evidence type="ECO:0000313" key="1">
    <source>
        <dbReference type="EMBL" id="XDQ46725.1"/>
    </source>
</evidence>
<organism evidence="1">
    <name type="scientific">Streptomyces sp. R39</name>
    <dbReference type="NCBI Taxonomy" id="3238631"/>
    <lineage>
        <taxon>Bacteria</taxon>
        <taxon>Bacillati</taxon>
        <taxon>Actinomycetota</taxon>
        <taxon>Actinomycetes</taxon>
        <taxon>Kitasatosporales</taxon>
        <taxon>Streptomycetaceae</taxon>
        <taxon>Streptomyces</taxon>
    </lineage>
</organism>
<gene>
    <name evidence="1" type="ORF">AB5J52_33175</name>
</gene>
<dbReference type="AlphaFoldDB" id="A0AB39QT13"/>
<evidence type="ECO:0008006" key="2">
    <source>
        <dbReference type="Google" id="ProtNLM"/>
    </source>
</evidence>
<dbReference type="RefSeq" id="WP_369225761.1">
    <property type="nucleotide sequence ID" value="NZ_CP163441.1"/>
</dbReference>
<proteinExistence type="predicted"/>
<sequence length="64" mass="7391">MQVEAPTGWRTGWRDRLLRSEVCAAESPYPEMARMARMARESVELLTADRGRLLGFARIVGRRR</sequence>
<name>A0AB39QT13_9ACTN</name>
<protein>
    <recommendedName>
        <fullName evidence="2">GNAT family N-acetyltransferase</fullName>
    </recommendedName>
</protein>
<reference evidence="1" key="1">
    <citation type="submission" date="2024-07" db="EMBL/GenBank/DDBJ databases">
        <authorList>
            <person name="Yu S.T."/>
        </authorList>
    </citation>
    <scope>NUCLEOTIDE SEQUENCE</scope>
    <source>
        <strain evidence="1">R39</strain>
    </source>
</reference>
<accession>A0AB39QT13</accession>
<dbReference type="EMBL" id="CP163441">
    <property type="protein sequence ID" value="XDQ46725.1"/>
    <property type="molecule type" value="Genomic_DNA"/>
</dbReference>